<dbReference type="InterPro" id="IPR043502">
    <property type="entry name" value="DNA/RNA_pol_sf"/>
</dbReference>
<dbReference type="AlphaFoldDB" id="A0A7I8JX61"/>
<evidence type="ECO:0000313" key="2">
    <source>
        <dbReference type="Proteomes" id="UP000663760"/>
    </source>
</evidence>
<keyword evidence="2" id="KW-1185">Reference proteome</keyword>
<name>A0A7I8JX61_SPIIN</name>
<dbReference type="EMBL" id="LR746264">
    <property type="protein sequence ID" value="CAA7388499.1"/>
    <property type="molecule type" value="Genomic_DNA"/>
</dbReference>
<sequence>MHNYDQQLELKTLPSTLKYAFLGKNNTFPIIISLSLTPAQEEQLMNILQVHRAAINWSLADIKEVVKKEIMKWLDARIIYAILDKKTTFTCPFGTYAFRRMPFGLCNAPSTFQ</sequence>
<protein>
    <submittedName>
        <fullName evidence="1">Uncharacterized protein</fullName>
    </submittedName>
</protein>
<organism evidence="1 2">
    <name type="scientific">Spirodela intermedia</name>
    <name type="common">Intermediate duckweed</name>
    <dbReference type="NCBI Taxonomy" id="51605"/>
    <lineage>
        <taxon>Eukaryota</taxon>
        <taxon>Viridiplantae</taxon>
        <taxon>Streptophyta</taxon>
        <taxon>Embryophyta</taxon>
        <taxon>Tracheophyta</taxon>
        <taxon>Spermatophyta</taxon>
        <taxon>Magnoliopsida</taxon>
        <taxon>Liliopsida</taxon>
        <taxon>Araceae</taxon>
        <taxon>Lemnoideae</taxon>
        <taxon>Spirodela</taxon>
    </lineage>
</organism>
<dbReference type="PANTHER" id="PTHR24559:SF444">
    <property type="entry name" value="REVERSE TRANSCRIPTASE DOMAIN-CONTAINING PROTEIN"/>
    <property type="match status" value="1"/>
</dbReference>
<reference evidence="1" key="1">
    <citation type="submission" date="2020-02" db="EMBL/GenBank/DDBJ databases">
        <authorList>
            <person name="Scholz U."/>
            <person name="Mascher M."/>
            <person name="Fiebig A."/>
        </authorList>
    </citation>
    <scope>NUCLEOTIDE SEQUENCE</scope>
</reference>
<dbReference type="Gene3D" id="3.10.10.10">
    <property type="entry name" value="HIV Type 1 Reverse Transcriptase, subunit A, domain 1"/>
    <property type="match status" value="1"/>
</dbReference>
<dbReference type="SUPFAM" id="SSF56672">
    <property type="entry name" value="DNA/RNA polymerases"/>
    <property type="match status" value="1"/>
</dbReference>
<dbReference type="Proteomes" id="UP000663760">
    <property type="component" value="Chromosome 1"/>
</dbReference>
<accession>A0A7I8JX61</accession>
<dbReference type="PANTHER" id="PTHR24559">
    <property type="entry name" value="TRANSPOSON TY3-I GAG-POL POLYPROTEIN"/>
    <property type="match status" value="1"/>
</dbReference>
<gene>
    <name evidence="1" type="ORF">SI8410_01000708</name>
</gene>
<proteinExistence type="predicted"/>
<dbReference type="OrthoDB" id="786261at2759"/>
<dbReference type="InterPro" id="IPR053134">
    <property type="entry name" value="RNA-dir_DNA_polymerase"/>
</dbReference>
<evidence type="ECO:0000313" key="1">
    <source>
        <dbReference type="EMBL" id="CAA7388499.1"/>
    </source>
</evidence>